<feature type="chain" id="PRO_5032278833" evidence="2">
    <location>
        <begin position="19"/>
        <end position="278"/>
    </location>
</feature>
<dbReference type="EMBL" id="CP051774">
    <property type="protein sequence ID" value="QJE97813.1"/>
    <property type="molecule type" value="Genomic_DNA"/>
</dbReference>
<evidence type="ECO:0000256" key="2">
    <source>
        <dbReference type="SAM" id="SignalP"/>
    </source>
</evidence>
<dbReference type="InterPro" id="IPR029058">
    <property type="entry name" value="AB_hydrolase_fold"/>
</dbReference>
<organism evidence="4 5">
    <name type="scientific">Luteolibacter luteus</name>
    <dbReference type="NCBI Taxonomy" id="2728835"/>
    <lineage>
        <taxon>Bacteria</taxon>
        <taxon>Pseudomonadati</taxon>
        <taxon>Verrucomicrobiota</taxon>
        <taxon>Verrucomicrobiia</taxon>
        <taxon>Verrucomicrobiales</taxon>
        <taxon>Verrucomicrobiaceae</taxon>
        <taxon>Luteolibacter</taxon>
    </lineage>
</organism>
<keyword evidence="5" id="KW-1185">Reference proteome</keyword>
<dbReference type="Proteomes" id="UP000501812">
    <property type="component" value="Chromosome"/>
</dbReference>
<feature type="domain" description="BD-FAE-like" evidence="3">
    <location>
        <begin position="59"/>
        <end position="168"/>
    </location>
</feature>
<feature type="signal peptide" evidence="2">
    <location>
        <begin position="1"/>
        <end position="18"/>
    </location>
</feature>
<dbReference type="PANTHER" id="PTHR48081">
    <property type="entry name" value="AB HYDROLASE SUPERFAMILY PROTEIN C4A8.06C"/>
    <property type="match status" value="1"/>
</dbReference>
<dbReference type="Pfam" id="PF20434">
    <property type="entry name" value="BD-FAE"/>
    <property type="match status" value="1"/>
</dbReference>
<keyword evidence="2" id="KW-0732">Signal</keyword>
<dbReference type="KEGG" id="luo:HHL09_19170"/>
<reference evidence="4 5" key="1">
    <citation type="submission" date="2020-04" db="EMBL/GenBank/DDBJ databases">
        <title>Luteolibacter sp. G-1-1-1 isolated from soil.</title>
        <authorList>
            <person name="Dahal R.H."/>
        </authorList>
    </citation>
    <scope>NUCLEOTIDE SEQUENCE [LARGE SCALE GENOMIC DNA]</scope>
    <source>
        <strain evidence="4 5">G-1-1-1</strain>
    </source>
</reference>
<dbReference type="RefSeq" id="WP_169456239.1">
    <property type="nucleotide sequence ID" value="NZ_CP051774.1"/>
</dbReference>
<dbReference type="AlphaFoldDB" id="A0A858RPF5"/>
<protein>
    <submittedName>
        <fullName evidence="4">Alpha/beta hydrolase</fullName>
    </submittedName>
</protein>
<dbReference type="Gene3D" id="3.40.50.1820">
    <property type="entry name" value="alpha/beta hydrolase"/>
    <property type="match status" value="1"/>
</dbReference>
<dbReference type="SUPFAM" id="SSF53474">
    <property type="entry name" value="alpha/beta-Hydrolases"/>
    <property type="match status" value="1"/>
</dbReference>
<accession>A0A858RPF5</accession>
<sequence length="278" mass="29944">MKTLLAALALLLPLHAEGILLWPAGAPGSEGKTGEEVVKKSENGELTVTNVHKPTITPYLPAKEKATGAAVIVAPGGGHSILCVTHEGSNVAEWLADHGIAAFVLKYRLAKEPGSTYTVDDHAVADMQRAIRLVRSRASEWNIRPDAVGVMGFSAGGEVCALASMKFGPKESDASDPLDKLSDRPDFQALIYPGRSQRIEPFKDSPPAFLAASANDRPDISEGLTKVYLDFKKAGVPVELHLYSGGGHGFGIRPGKNAPVDQWILRFDEWLKDRKFVR</sequence>
<dbReference type="InterPro" id="IPR050300">
    <property type="entry name" value="GDXG_lipolytic_enzyme"/>
</dbReference>
<name>A0A858RPF5_9BACT</name>
<evidence type="ECO:0000259" key="3">
    <source>
        <dbReference type="Pfam" id="PF20434"/>
    </source>
</evidence>
<evidence type="ECO:0000313" key="4">
    <source>
        <dbReference type="EMBL" id="QJE97813.1"/>
    </source>
</evidence>
<dbReference type="InterPro" id="IPR049492">
    <property type="entry name" value="BD-FAE-like_dom"/>
</dbReference>
<proteinExistence type="predicted"/>
<dbReference type="GO" id="GO:0016787">
    <property type="term" value="F:hydrolase activity"/>
    <property type="evidence" value="ECO:0007669"/>
    <property type="project" value="UniProtKB-KW"/>
</dbReference>
<gene>
    <name evidence="4" type="ORF">HHL09_19170</name>
</gene>
<keyword evidence="1 4" id="KW-0378">Hydrolase</keyword>
<evidence type="ECO:0000256" key="1">
    <source>
        <dbReference type="ARBA" id="ARBA00022801"/>
    </source>
</evidence>
<dbReference type="PANTHER" id="PTHR48081:SF6">
    <property type="entry name" value="PEPTIDASE S9 PROLYL OLIGOPEPTIDASE CATALYTIC DOMAIN-CONTAINING PROTEIN"/>
    <property type="match status" value="1"/>
</dbReference>
<evidence type="ECO:0000313" key="5">
    <source>
        <dbReference type="Proteomes" id="UP000501812"/>
    </source>
</evidence>